<dbReference type="GO" id="GO:0016705">
    <property type="term" value="F:oxidoreductase activity, acting on paired donors, with incorporation or reduction of molecular oxygen"/>
    <property type="evidence" value="ECO:0007669"/>
    <property type="project" value="UniProtKB-ARBA"/>
</dbReference>
<dbReference type="PANTHER" id="PTHR13847:SF274">
    <property type="entry name" value="RIESKE 2FE-2S IRON-SULFUR PROTEIN YHFW-RELATED"/>
    <property type="match status" value="1"/>
</dbReference>
<dbReference type="GO" id="GO:0005737">
    <property type="term" value="C:cytoplasm"/>
    <property type="evidence" value="ECO:0007669"/>
    <property type="project" value="TreeGrafter"/>
</dbReference>
<dbReference type="Gene3D" id="3.30.9.10">
    <property type="entry name" value="D-Amino Acid Oxidase, subunit A, domain 2"/>
    <property type="match status" value="1"/>
</dbReference>
<dbReference type="GO" id="GO:0051537">
    <property type="term" value="F:2 iron, 2 sulfur cluster binding"/>
    <property type="evidence" value="ECO:0007669"/>
    <property type="project" value="UniProtKB-KW"/>
</dbReference>
<proteinExistence type="predicted"/>
<dbReference type="STRING" id="490629.SAMN05216266_102355"/>
<keyword evidence="3" id="KW-0408">Iron</keyword>
<reference evidence="9" key="1">
    <citation type="submission" date="2016-10" db="EMBL/GenBank/DDBJ databases">
        <authorList>
            <person name="Varghese N."/>
            <person name="Submissions S."/>
        </authorList>
    </citation>
    <scope>NUCLEOTIDE SEQUENCE [LARGE SCALE GENOMIC DNA]</scope>
    <source>
        <strain evidence="9">CGMCC 4.3568</strain>
    </source>
</reference>
<dbReference type="InterPro" id="IPR005805">
    <property type="entry name" value="Rieske_Fe-S_prot_C"/>
</dbReference>
<dbReference type="InterPro" id="IPR036188">
    <property type="entry name" value="FAD/NAD-bd_sf"/>
</dbReference>
<gene>
    <name evidence="8" type="ORF">SAMN05216266_102355</name>
</gene>
<feature type="domain" description="Rieske" evidence="7">
    <location>
        <begin position="436"/>
        <end position="519"/>
    </location>
</feature>
<dbReference type="InterPro" id="IPR006076">
    <property type="entry name" value="FAD-dep_OxRdtase"/>
</dbReference>
<dbReference type="PROSITE" id="PS51296">
    <property type="entry name" value="RIESKE"/>
    <property type="match status" value="1"/>
</dbReference>
<name>A0A1I0WZH1_9PSEU</name>
<dbReference type="SUPFAM" id="SSF50022">
    <property type="entry name" value="ISP domain"/>
    <property type="match status" value="1"/>
</dbReference>
<dbReference type="PANTHER" id="PTHR13847">
    <property type="entry name" value="SARCOSINE DEHYDROGENASE-RELATED"/>
    <property type="match status" value="1"/>
</dbReference>
<keyword evidence="4" id="KW-0411">Iron-sulfur</keyword>
<evidence type="ECO:0000259" key="7">
    <source>
        <dbReference type="PROSITE" id="PS51296"/>
    </source>
</evidence>
<keyword evidence="9" id="KW-1185">Reference proteome</keyword>
<dbReference type="RefSeq" id="WP_091670649.1">
    <property type="nucleotide sequence ID" value="NZ_FOKG01000002.1"/>
</dbReference>
<dbReference type="InterPro" id="IPR036922">
    <property type="entry name" value="Rieske_2Fe-2S_sf"/>
</dbReference>
<dbReference type="AlphaFoldDB" id="A0A1I0WZH1"/>
<evidence type="ECO:0000313" key="8">
    <source>
        <dbReference type="EMBL" id="SFA94172.1"/>
    </source>
</evidence>
<dbReference type="GO" id="GO:0046872">
    <property type="term" value="F:metal ion binding"/>
    <property type="evidence" value="ECO:0007669"/>
    <property type="project" value="UniProtKB-KW"/>
</dbReference>
<dbReference type="SUPFAM" id="SSF51905">
    <property type="entry name" value="FAD/NAD(P)-binding domain"/>
    <property type="match status" value="1"/>
</dbReference>
<keyword evidence="5" id="KW-1015">Disulfide bond</keyword>
<accession>A0A1I0WZH1</accession>
<dbReference type="GO" id="GO:0004497">
    <property type="term" value="F:monooxygenase activity"/>
    <property type="evidence" value="ECO:0007669"/>
    <property type="project" value="UniProtKB-ARBA"/>
</dbReference>
<dbReference type="EMBL" id="FOKG01000002">
    <property type="protein sequence ID" value="SFA94172.1"/>
    <property type="molecule type" value="Genomic_DNA"/>
</dbReference>
<evidence type="ECO:0000256" key="2">
    <source>
        <dbReference type="ARBA" id="ARBA00022723"/>
    </source>
</evidence>
<sequence>MSGSEIGDEQITSGNTDTAGLPAPRSLWVETAPAPDRRGRALPTEVEVAVLGAGIAGLTTAFLLARAGRSVLVLEAGEVAGGVSGHTSAKLSAQHGLKYHSLTERKGAAAAALYARTQSAAIDWVERTATELEIACGFSRRDSFVHTGSREQLDQLRKEVDAACAAGLPASFADDIGLAVPSVGAVRFTGQAQFHPRRWLLGLAEEVERAGGMIVEGVRAQGVDERGVQQVRTTHGTVRARDVVVATHYPILDRGLFFARLEPTRDLVVSGPVKSEKDRISGMYLDSATKHSVRGYESETGPMAIVLGEHYRTGERIDVEARYRALAAWAREHAAVRTVTHRWSAHDMSTVDSVPYVGGYHPTAKHLWVATGFGQWGMSGGTAAGHLLCDLILGNENASAALYDPNRMDARGAVELAKANGKVGKHFVGDHLRAAVDRTDLDDLPAGTATVTTSGVRPVAAYRDDEGTLHKVGANCTHLGCVVAFNNAEKTWDCPCHASRFGVDGSVIHGPATRPLPRL</sequence>
<dbReference type="Pfam" id="PF00355">
    <property type="entry name" value="Rieske"/>
    <property type="match status" value="1"/>
</dbReference>
<dbReference type="InterPro" id="IPR017941">
    <property type="entry name" value="Rieske_2Fe-2S"/>
</dbReference>
<dbReference type="Proteomes" id="UP000243799">
    <property type="component" value="Unassembled WGS sequence"/>
</dbReference>
<evidence type="ECO:0000256" key="3">
    <source>
        <dbReference type="ARBA" id="ARBA00023004"/>
    </source>
</evidence>
<keyword evidence="1" id="KW-0001">2Fe-2S</keyword>
<feature type="region of interest" description="Disordered" evidence="6">
    <location>
        <begin position="1"/>
        <end position="26"/>
    </location>
</feature>
<dbReference type="GO" id="GO:0016020">
    <property type="term" value="C:membrane"/>
    <property type="evidence" value="ECO:0007669"/>
    <property type="project" value="InterPro"/>
</dbReference>
<evidence type="ECO:0000256" key="6">
    <source>
        <dbReference type="SAM" id="MobiDB-lite"/>
    </source>
</evidence>
<dbReference type="PRINTS" id="PR00162">
    <property type="entry name" value="RIESKE"/>
</dbReference>
<dbReference type="OrthoDB" id="9767869at2"/>
<evidence type="ECO:0000313" key="9">
    <source>
        <dbReference type="Proteomes" id="UP000243799"/>
    </source>
</evidence>
<dbReference type="Gene3D" id="3.50.50.60">
    <property type="entry name" value="FAD/NAD(P)-binding domain"/>
    <property type="match status" value="1"/>
</dbReference>
<dbReference type="Pfam" id="PF01266">
    <property type="entry name" value="DAO"/>
    <property type="match status" value="1"/>
</dbReference>
<evidence type="ECO:0000256" key="5">
    <source>
        <dbReference type="ARBA" id="ARBA00023157"/>
    </source>
</evidence>
<dbReference type="Gene3D" id="2.102.10.10">
    <property type="entry name" value="Rieske [2Fe-2S] iron-sulphur domain"/>
    <property type="match status" value="1"/>
</dbReference>
<organism evidence="8 9">
    <name type="scientific">Amycolatopsis marina</name>
    <dbReference type="NCBI Taxonomy" id="490629"/>
    <lineage>
        <taxon>Bacteria</taxon>
        <taxon>Bacillati</taxon>
        <taxon>Actinomycetota</taxon>
        <taxon>Actinomycetes</taxon>
        <taxon>Pseudonocardiales</taxon>
        <taxon>Pseudonocardiaceae</taxon>
        <taxon>Amycolatopsis</taxon>
    </lineage>
</organism>
<protein>
    <submittedName>
        <fullName evidence="8">Glycine/D-amino acid oxidase</fullName>
    </submittedName>
</protein>
<evidence type="ECO:0000256" key="4">
    <source>
        <dbReference type="ARBA" id="ARBA00023014"/>
    </source>
</evidence>
<keyword evidence="2" id="KW-0479">Metal-binding</keyword>
<evidence type="ECO:0000256" key="1">
    <source>
        <dbReference type="ARBA" id="ARBA00022714"/>
    </source>
</evidence>